<evidence type="ECO:0000256" key="1">
    <source>
        <dbReference type="ARBA" id="ARBA00004203"/>
    </source>
</evidence>
<keyword evidence="5" id="KW-0812">Transmembrane</keyword>
<dbReference type="InterPro" id="IPR045584">
    <property type="entry name" value="Pilin-like"/>
</dbReference>
<keyword evidence="5" id="KW-0472">Membrane</keyword>
<feature type="transmembrane region" description="Helical" evidence="5">
    <location>
        <begin position="12"/>
        <end position="35"/>
    </location>
</feature>
<dbReference type="GO" id="GO:0042597">
    <property type="term" value="C:periplasmic space"/>
    <property type="evidence" value="ECO:0007669"/>
    <property type="project" value="UniProtKB-SubCell"/>
</dbReference>
<dbReference type="EMBL" id="LS974202">
    <property type="protein sequence ID" value="SSC12887.1"/>
    <property type="molecule type" value="Genomic_DNA"/>
</dbReference>
<evidence type="ECO:0000256" key="2">
    <source>
        <dbReference type="ARBA" id="ARBA00004418"/>
    </source>
</evidence>
<keyword evidence="3" id="KW-0574">Periplasm</keyword>
<organism evidence="6 7">
    <name type="scientific">Mesotoga infera</name>
    <dbReference type="NCBI Taxonomy" id="1236046"/>
    <lineage>
        <taxon>Bacteria</taxon>
        <taxon>Thermotogati</taxon>
        <taxon>Thermotogota</taxon>
        <taxon>Thermotogae</taxon>
        <taxon>Kosmotogales</taxon>
        <taxon>Kosmotogaceae</taxon>
        <taxon>Mesotoga</taxon>
    </lineage>
</organism>
<proteinExistence type="predicted"/>
<dbReference type="NCBIfam" id="TIGR02532">
    <property type="entry name" value="IV_pilin_GFxxxE"/>
    <property type="match status" value="1"/>
</dbReference>
<dbReference type="Pfam" id="PF07963">
    <property type="entry name" value="N_methyl"/>
    <property type="match status" value="1"/>
</dbReference>
<keyword evidence="7" id="KW-1185">Reference proteome</keyword>
<dbReference type="InterPro" id="IPR012902">
    <property type="entry name" value="N_methyl_site"/>
</dbReference>
<dbReference type="GO" id="GO:0009279">
    <property type="term" value="C:cell outer membrane"/>
    <property type="evidence" value="ECO:0007669"/>
    <property type="project" value="UniProtKB-SubCell"/>
</dbReference>
<protein>
    <recommendedName>
        <fullName evidence="8">Prepilin-type N-terminal cleavage/methylation domain-containing protein</fullName>
    </recommendedName>
</protein>
<evidence type="ECO:0000256" key="4">
    <source>
        <dbReference type="ARBA" id="ARBA00023237"/>
    </source>
</evidence>
<dbReference type="RefSeq" id="WP_169699108.1">
    <property type="nucleotide sequence ID" value="NZ_LS974202.1"/>
</dbReference>
<dbReference type="AlphaFoldDB" id="A0A7Z7PPC4"/>
<dbReference type="KEGG" id="minf:MESINF_1443"/>
<dbReference type="SUPFAM" id="SSF54523">
    <property type="entry name" value="Pili subunits"/>
    <property type="match status" value="1"/>
</dbReference>
<gene>
    <name evidence="6" type="ORF">MESINF_1443</name>
</gene>
<evidence type="ECO:0008006" key="8">
    <source>
        <dbReference type="Google" id="ProtNLM"/>
    </source>
</evidence>
<keyword evidence="4" id="KW-0998">Cell outer membrane</keyword>
<sequence>MIFATRRKNGFSLVELLIVLAVMAALISTITPVAMNAIKKAKATQVAQNLKTLSSALQHAAYLNGANSAGQIKSHGNTPIRLSDLGRDLPKDSSGNDLYGFAYTRTSGGTYYAVVFYAGGDVDLATAGEILGNQSLEYTSTNLDADDSLIEDGAPYRSSASDVYYYFYFTIY</sequence>
<comment type="subcellular location">
    <subcellularLocation>
        <location evidence="1">Cell outer membrane</location>
        <topology evidence="1">Single-pass membrane protein</topology>
    </subcellularLocation>
    <subcellularLocation>
        <location evidence="2">Periplasm</location>
    </subcellularLocation>
</comment>
<keyword evidence="5" id="KW-1133">Transmembrane helix</keyword>
<dbReference type="Proteomes" id="UP000250796">
    <property type="component" value="Chromosome MESINF"/>
</dbReference>
<evidence type="ECO:0000313" key="6">
    <source>
        <dbReference type="EMBL" id="SSC12887.1"/>
    </source>
</evidence>
<dbReference type="Gene3D" id="3.30.700.10">
    <property type="entry name" value="Glycoprotein, Type 4 Pilin"/>
    <property type="match status" value="1"/>
</dbReference>
<evidence type="ECO:0000256" key="5">
    <source>
        <dbReference type="SAM" id="Phobius"/>
    </source>
</evidence>
<reference evidence="6 7" key="1">
    <citation type="submission" date="2017-01" db="EMBL/GenBank/DDBJ databases">
        <authorList>
            <person name="Erauso G."/>
        </authorList>
    </citation>
    <scope>NUCLEOTIDE SEQUENCE [LARGE SCALE GENOMIC DNA]</scope>
    <source>
        <strain evidence="6">MESINF1</strain>
    </source>
</reference>
<name>A0A7Z7PPC4_9BACT</name>
<evidence type="ECO:0000313" key="7">
    <source>
        <dbReference type="Proteomes" id="UP000250796"/>
    </source>
</evidence>
<evidence type="ECO:0000256" key="3">
    <source>
        <dbReference type="ARBA" id="ARBA00022764"/>
    </source>
</evidence>
<accession>A0A7Z7PPC4</accession>